<dbReference type="Gene3D" id="3.40.190.10">
    <property type="entry name" value="Periplasmic binding protein-like II"/>
    <property type="match status" value="2"/>
</dbReference>
<dbReference type="PANTHER" id="PTHR30632">
    <property type="entry name" value="MOLYBDATE-BINDING PERIPLASMIC PROTEIN"/>
    <property type="match status" value="1"/>
</dbReference>
<feature type="binding site" evidence="6">
    <location>
        <position position="99"/>
    </location>
    <ligand>
        <name>molybdate</name>
        <dbReference type="ChEBI" id="CHEBI:36264"/>
    </ligand>
</feature>
<dbReference type="Pfam" id="PF13531">
    <property type="entry name" value="SBP_bac_11"/>
    <property type="match status" value="1"/>
</dbReference>
<evidence type="ECO:0000256" key="4">
    <source>
        <dbReference type="ARBA" id="ARBA00022729"/>
    </source>
</evidence>
<evidence type="ECO:0000256" key="7">
    <source>
        <dbReference type="SAM" id="Phobius"/>
    </source>
</evidence>
<keyword evidence="2 6" id="KW-0500">Molybdenum</keyword>
<evidence type="ECO:0000313" key="8">
    <source>
        <dbReference type="EMBL" id="SHF25224.1"/>
    </source>
</evidence>
<keyword evidence="4" id="KW-0732">Signal</keyword>
<keyword evidence="7" id="KW-1133">Transmembrane helix</keyword>
<dbReference type="AlphaFoldDB" id="A0A1M5A4S6"/>
<dbReference type="RefSeq" id="WP_245770542.1">
    <property type="nucleotide sequence ID" value="NZ_FQUK01000047.1"/>
</dbReference>
<accession>A0A1M5A4S6</accession>
<feature type="transmembrane region" description="Helical" evidence="7">
    <location>
        <begin position="43"/>
        <end position="62"/>
    </location>
</feature>
<evidence type="ECO:0000256" key="3">
    <source>
        <dbReference type="ARBA" id="ARBA00022723"/>
    </source>
</evidence>
<evidence type="ECO:0000256" key="2">
    <source>
        <dbReference type="ARBA" id="ARBA00022505"/>
    </source>
</evidence>
<dbReference type="GO" id="GO:0030973">
    <property type="term" value="F:molybdate ion binding"/>
    <property type="evidence" value="ECO:0007669"/>
    <property type="project" value="InterPro"/>
</dbReference>
<keyword evidence="3 6" id="KW-0479">Metal-binding</keyword>
<dbReference type="PIRSF" id="PIRSF004846">
    <property type="entry name" value="ModA"/>
    <property type="match status" value="1"/>
</dbReference>
<evidence type="ECO:0000256" key="5">
    <source>
        <dbReference type="ARBA" id="ARBA00062515"/>
    </source>
</evidence>
<dbReference type="NCBIfam" id="TIGR01256">
    <property type="entry name" value="modA"/>
    <property type="match status" value="1"/>
</dbReference>
<dbReference type="FunFam" id="3.40.190.10:FF:000035">
    <property type="entry name" value="Molybdate ABC transporter substrate-binding protein"/>
    <property type="match status" value="1"/>
</dbReference>
<dbReference type="CDD" id="cd13539">
    <property type="entry name" value="PBP2_AvModA"/>
    <property type="match status" value="1"/>
</dbReference>
<evidence type="ECO:0000256" key="1">
    <source>
        <dbReference type="ARBA" id="ARBA00009175"/>
    </source>
</evidence>
<feature type="binding site" evidence="6">
    <location>
        <position position="206"/>
    </location>
    <ligand>
        <name>molybdate</name>
        <dbReference type="ChEBI" id="CHEBI:36264"/>
    </ligand>
</feature>
<dbReference type="InterPro" id="IPR005950">
    <property type="entry name" value="ModA"/>
</dbReference>
<dbReference type="GO" id="GO:0015689">
    <property type="term" value="P:molybdate ion transport"/>
    <property type="evidence" value="ECO:0007669"/>
    <property type="project" value="InterPro"/>
</dbReference>
<dbReference type="GO" id="GO:0046872">
    <property type="term" value="F:metal ion binding"/>
    <property type="evidence" value="ECO:0007669"/>
    <property type="project" value="UniProtKB-KW"/>
</dbReference>
<dbReference type="InterPro" id="IPR044084">
    <property type="entry name" value="AvModA-like_subst-bd"/>
</dbReference>
<dbReference type="EMBL" id="FQUK01000047">
    <property type="protein sequence ID" value="SHF25224.1"/>
    <property type="molecule type" value="Genomic_DNA"/>
</dbReference>
<reference evidence="9" key="1">
    <citation type="submission" date="2016-11" db="EMBL/GenBank/DDBJ databases">
        <authorList>
            <person name="Varghese N."/>
            <person name="Submissions S."/>
        </authorList>
    </citation>
    <scope>NUCLEOTIDE SEQUENCE [LARGE SCALE GENOMIC DNA]</scope>
    <source>
        <strain evidence="9">DSM 14834</strain>
    </source>
</reference>
<gene>
    <name evidence="8" type="ORF">SAMN02745204_02112</name>
</gene>
<dbReference type="PANTHER" id="PTHR30632:SF14">
    <property type="entry name" value="TUNGSTATE_MOLYBDATE_CHROMATE-BINDING PROTEIN MODA"/>
    <property type="match status" value="1"/>
</dbReference>
<evidence type="ECO:0000313" key="9">
    <source>
        <dbReference type="Proteomes" id="UP000242857"/>
    </source>
</evidence>
<protein>
    <submittedName>
        <fullName evidence="8">Molybdate transport system substrate-binding protein</fullName>
    </submittedName>
</protein>
<keyword evidence="9" id="KW-1185">Reference proteome</keyword>
<sequence>MKLAESYINEAVGEWHITLPETDVVACEAKRASMGRRLLHMKFLHPLLVVCLLLLATTAHAGKVTIAAAADLKFAMDEIVATFKKTNPADEVEVIYGSSGKFYAQIQQGAPYDLYFSADIGFPRELVKAGFAASGVRPYAFGRIVLWSASLDASRMTLASLTDPKITRIAIANPKHAPYGKRAEEALRASGLWEKVEPKLVYGENIAHTAQFVQTGNAQVGIIALSLALNPELAGKGGYWLIPATLHEPLEQGFIITKRAEGNALAKRFADYMDSQAARAVMVRYGFVLPRDAAGK</sequence>
<organism evidence="8 9">
    <name type="scientific">Thermomonas hydrothermalis</name>
    <dbReference type="NCBI Taxonomy" id="213588"/>
    <lineage>
        <taxon>Bacteria</taxon>
        <taxon>Pseudomonadati</taxon>
        <taxon>Pseudomonadota</taxon>
        <taxon>Gammaproteobacteria</taxon>
        <taxon>Lysobacterales</taxon>
        <taxon>Lysobacteraceae</taxon>
        <taxon>Thermomonas</taxon>
    </lineage>
</organism>
<keyword evidence="7" id="KW-0472">Membrane</keyword>
<dbReference type="STRING" id="213588.SAMN02745204_02112"/>
<name>A0A1M5A4S6_9GAMM</name>
<proteinExistence type="inferred from homology"/>
<keyword evidence="7" id="KW-0812">Transmembrane</keyword>
<comment type="subunit">
    <text evidence="5">The complex is composed of two ATP-binding proteins (ModC), two transmembrane proteins (ModB) and a solute-binding protein (ModA).</text>
</comment>
<evidence type="ECO:0000256" key="6">
    <source>
        <dbReference type="PIRSR" id="PIRSR004846-1"/>
    </source>
</evidence>
<dbReference type="SUPFAM" id="SSF53850">
    <property type="entry name" value="Periplasmic binding protein-like II"/>
    <property type="match status" value="1"/>
</dbReference>
<dbReference type="Proteomes" id="UP000242857">
    <property type="component" value="Unassembled WGS sequence"/>
</dbReference>
<dbReference type="InterPro" id="IPR050682">
    <property type="entry name" value="ModA/WtpA"/>
</dbReference>
<comment type="similarity">
    <text evidence="1">Belongs to the bacterial solute-binding protein ModA family.</text>
</comment>
<dbReference type="GO" id="GO:1901359">
    <property type="term" value="F:tungstate binding"/>
    <property type="evidence" value="ECO:0007669"/>
    <property type="project" value="UniProtKB-ARBA"/>
</dbReference>